<evidence type="ECO:0000313" key="3">
    <source>
        <dbReference type="Proteomes" id="UP000823661"/>
    </source>
</evidence>
<dbReference type="InterPro" id="IPR052533">
    <property type="entry name" value="WalJ/YycJ-like"/>
</dbReference>
<gene>
    <name evidence="2" type="ORF">IAC06_03600</name>
</gene>
<reference evidence="2" key="1">
    <citation type="submission" date="2020-10" db="EMBL/GenBank/DDBJ databases">
        <authorList>
            <person name="Gilroy R."/>
        </authorList>
    </citation>
    <scope>NUCLEOTIDE SEQUENCE</scope>
    <source>
        <strain evidence="2">B1-20833</strain>
    </source>
</reference>
<dbReference type="PANTHER" id="PTHR47619:SF1">
    <property type="entry name" value="EXODEOXYRIBONUCLEASE WALJ"/>
    <property type="match status" value="1"/>
</dbReference>
<accession>A0A9D9HID5</accession>
<dbReference type="EMBL" id="JADIMI010000034">
    <property type="protein sequence ID" value="MBO8451953.1"/>
    <property type="molecule type" value="Genomic_DNA"/>
</dbReference>
<comment type="caution">
    <text evidence="2">The sequence shown here is derived from an EMBL/GenBank/DDBJ whole genome shotgun (WGS) entry which is preliminary data.</text>
</comment>
<name>A0A9D9HID5_9BACT</name>
<dbReference type="PANTHER" id="PTHR47619">
    <property type="entry name" value="METALLO-HYDROLASE YYCJ-RELATED"/>
    <property type="match status" value="1"/>
</dbReference>
<dbReference type="Proteomes" id="UP000823661">
    <property type="component" value="Unassembled WGS sequence"/>
</dbReference>
<evidence type="ECO:0000259" key="1">
    <source>
        <dbReference type="SMART" id="SM00849"/>
    </source>
</evidence>
<sequence length="270" mass="30307">MSFSSGSCGNCYYLGNEDRGILIDAGVSFRRLRKALEAAGLSTDSFGAVLVTHDHNDHIRHLDKYCQYMHKSVYATAELHRALAVRRIHQNEISSYRMDLEPDRWNDIDGISVRYFVVPHDATQTVGYAVSIDDCRFVIMTDIGRMTDEAVAFARQADTVVIESNYDMDMLMGGPYTYDLKMRIVQGHGHLSNDECAAAIRRFIHPGLKNIFLCHLSEHNNTPQTAFDCSMAVLREAFPASVSEGQEAPAGRMPSLRCLPRRTPSPLFVL</sequence>
<dbReference type="SUPFAM" id="SSF56281">
    <property type="entry name" value="Metallo-hydrolase/oxidoreductase"/>
    <property type="match status" value="1"/>
</dbReference>
<dbReference type="InterPro" id="IPR036866">
    <property type="entry name" value="RibonucZ/Hydroxyglut_hydro"/>
</dbReference>
<evidence type="ECO:0000313" key="2">
    <source>
        <dbReference type="EMBL" id="MBO8451953.1"/>
    </source>
</evidence>
<reference evidence="2" key="2">
    <citation type="journal article" date="2021" name="PeerJ">
        <title>Extensive microbial diversity within the chicken gut microbiome revealed by metagenomics and culture.</title>
        <authorList>
            <person name="Gilroy R."/>
            <person name="Ravi A."/>
            <person name="Getino M."/>
            <person name="Pursley I."/>
            <person name="Horton D.L."/>
            <person name="Alikhan N.F."/>
            <person name="Baker D."/>
            <person name="Gharbi K."/>
            <person name="Hall N."/>
            <person name="Watson M."/>
            <person name="Adriaenssens E.M."/>
            <person name="Foster-Nyarko E."/>
            <person name="Jarju S."/>
            <person name="Secka A."/>
            <person name="Antonio M."/>
            <person name="Oren A."/>
            <person name="Chaudhuri R.R."/>
            <person name="La Ragione R."/>
            <person name="Hildebrand F."/>
            <person name="Pallen M.J."/>
        </authorList>
    </citation>
    <scope>NUCLEOTIDE SEQUENCE</scope>
    <source>
        <strain evidence="2">B1-20833</strain>
    </source>
</reference>
<protein>
    <submittedName>
        <fullName evidence="2">MBL fold metallo-hydrolase</fullName>
    </submittedName>
</protein>
<dbReference type="Pfam" id="PF12706">
    <property type="entry name" value="Lactamase_B_2"/>
    <property type="match status" value="1"/>
</dbReference>
<proteinExistence type="predicted"/>
<feature type="domain" description="Metallo-beta-lactamase" evidence="1">
    <location>
        <begin position="8"/>
        <end position="188"/>
    </location>
</feature>
<organism evidence="2 3">
    <name type="scientific">Candidatus Cryptobacteroides intestinavium</name>
    <dbReference type="NCBI Taxonomy" id="2840766"/>
    <lineage>
        <taxon>Bacteria</taxon>
        <taxon>Pseudomonadati</taxon>
        <taxon>Bacteroidota</taxon>
        <taxon>Bacteroidia</taxon>
        <taxon>Bacteroidales</taxon>
        <taxon>Candidatus Cryptobacteroides</taxon>
    </lineage>
</organism>
<dbReference type="SMART" id="SM00849">
    <property type="entry name" value="Lactamase_B"/>
    <property type="match status" value="1"/>
</dbReference>
<dbReference type="AlphaFoldDB" id="A0A9D9HID5"/>
<dbReference type="Gene3D" id="3.60.15.10">
    <property type="entry name" value="Ribonuclease Z/Hydroxyacylglutathione hydrolase-like"/>
    <property type="match status" value="1"/>
</dbReference>
<dbReference type="InterPro" id="IPR001279">
    <property type="entry name" value="Metallo-B-lactamas"/>
</dbReference>